<gene>
    <name evidence="2" type="ORF">C0J27_00065</name>
</gene>
<reference evidence="2 3" key="1">
    <citation type="submission" date="2017-12" db="EMBL/GenBank/DDBJ databases">
        <title>Chromulinavorax destructans is a abundant pathogen of dominant heterotrophic picoflagllates.</title>
        <authorList>
            <person name="Deeg C.M."/>
            <person name="Zimmer M."/>
            <person name="Suttle C.A."/>
        </authorList>
    </citation>
    <scope>NUCLEOTIDE SEQUENCE [LARGE SCALE GENOMIC DNA]</scope>
    <source>
        <strain evidence="2 3">SeV1</strain>
    </source>
</reference>
<protein>
    <submittedName>
        <fullName evidence="2">Uncharacterized protein</fullName>
    </submittedName>
</protein>
<accession>A0A345ZA28</accession>
<name>A0A345ZA28_9BACT</name>
<keyword evidence="1" id="KW-0732">Signal</keyword>
<evidence type="ECO:0000313" key="2">
    <source>
        <dbReference type="EMBL" id="AXK60145.1"/>
    </source>
</evidence>
<proteinExistence type="predicted"/>
<dbReference type="Proteomes" id="UP000254834">
    <property type="component" value="Chromosome"/>
</dbReference>
<sequence>MNHKKFIITALLCMLSMQVQAFNIKDTFNNVCAFMGIANATEIIDGKKHHVIYSYQAHKIISKIKDFSTETLTYKYLQTNNTTIATKHIIDGTIFVADGMYYIVRSSLHNSTKIYQTQKTIFGYEQIIIDPTEALAIMNDTRFLTFTHFEVTSTVPTRVGKYSGYVAPGSYFTSNGINYIVQ</sequence>
<feature type="signal peptide" evidence="1">
    <location>
        <begin position="1"/>
        <end position="21"/>
    </location>
</feature>
<dbReference type="AlphaFoldDB" id="A0A345ZA28"/>
<feature type="chain" id="PRO_5016592315" evidence="1">
    <location>
        <begin position="22"/>
        <end position="182"/>
    </location>
</feature>
<evidence type="ECO:0000313" key="3">
    <source>
        <dbReference type="Proteomes" id="UP000254834"/>
    </source>
</evidence>
<dbReference type="RefSeq" id="WP_115585160.1">
    <property type="nucleotide sequence ID" value="NZ_CP025544.1"/>
</dbReference>
<organism evidence="2 3">
    <name type="scientific">Candidatus Chromulinivorax destructor</name>
    <dbReference type="NCBI Taxonomy" id="2066483"/>
    <lineage>
        <taxon>Bacteria</taxon>
        <taxon>Candidatus Babelota</taxon>
        <taxon>Candidatus Babeliae</taxon>
        <taxon>Candidatus Babeliales</taxon>
        <taxon>Candidatus Chromulinivoraceae</taxon>
        <taxon>Candidatus Chromulinivorax</taxon>
    </lineage>
</organism>
<dbReference type="EMBL" id="CP025544">
    <property type="protein sequence ID" value="AXK60145.1"/>
    <property type="molecule type" value="Genomic_DNA"/>
</dbReference>
<dbReference type="KEGG" id="cdes:C0J27_00065"/>
<evidence type="ECO:0000256" key="1">
    <source>
        <dbReference type="SAM" id="SignalP"/>
    </source>
</evidence>
<keyword evidence="3" id="KW-1185">Reference proteome</keyword>